<dbReference type="EMBL" id="LXQA010638626">
    <property type="protein sequence ID" value="MCI63520.1"/>
    <property type="molecule type" value="Genomic_DNA"/>
</dbReference>
<accession>A0A392TTD6</accession>
<evidence type="ECO:0000313" key="2">
    <source>
        <dbReference type="Proteomes" id="UP000265520"/>
    </source>
</evidence>
<reference evidence="1 2" key="1">
    <citation type="journal article" date="2018" name="Front. Plant Sci.">
        <title>Red Clover (Trifolium pratense) and Zigzag Clover (T. medium) - A Picture of Genomic Similarities and Differences.</title>
        <authorList>
            <person name="Dluhosova J."/>
            <person name="Istvanek J."/>
            <person name="Nedelnik J."/>
            <person name="Repkova J."/>
        </authorList>
    </citation>
    <scope>NUCLEOTIDE SEQUENCE [LARGE SCALE GENOMIC DNA]</scope>
    <source>
        <strain evidence="2">cv. 10/8</strain>
        <tissue evidence="1">Leaf</tissue>
    </source>
</reference>
<evidence type="ECO:0000313" key="1">
    <source>
        <dbReference type="EMBL" id="MCI63520.1"/>
    </source>
</evidence>
<dbReference type="AlphaFoldDB" id="A0A392TTD6"/>
<protein>
    <submittedName>
        <fullName evidence="1">Uncharacterized protein</fullName>
    </submittedName>
</protein>
<dbReference type="Proteomes" id="UP000265520">
    <property type="component" value="Unassembled WGS sequence"/>
</dbReference>
<keyword evidence="2" id="KW-1185">Reference proteome</keyword>
<sequence length="46" mass="5133">FGVAGMRLLLRVRYDDCFGRGCSPFEVQFVDSALRTRVLLLVVAGE</sequence>
<name>A0A392TTD6_9FABA</name>
<organism evidence="1 2">
    <name type="scientific">Trifolium medium</name>
    <dbReference type="NCBI Taxonomy" id="97028"/>
    <lineage>
        <taxon>Eukaryota</taxon>
        <taxon>Viridiplantae</taxon>
        <taxon>Streptophyta</taxon>
        <taxon>Embryophyta</taxon>
        <taxon>Tracheophyta</taxon>
        <taxon>Spermatophyta</taxon>
        <taxon>Magnoliopsida</taxon>
        <taxon>eudicotyledons</taxon>
        <taxon>Gunneridae</taxon>
        <taxon>Pentapetalae</taxon>
        <taxon>rosids</taxon>
        <taxon>fabids</taxon>
        <taxon>Fabales</taxon>
        <taxon>Fabaceae</taxon>
        <taxon>Papilionoideae</taxon>
        <taxon>50 kb inversion clade</taxon>
        <taxon>NPAAA clade</taxon>
        <taxon>Hologalegina</taxon>
        <taxon>IRL clade</taxon>
        <taxon>Trifolieae</taxon>
        <taxon>Trifolium</taxon>
    </lineage>
</organism>
<comment type="caution">
    <text evidence="1">The sequence shown here is derived from an EMBL/GenBank/DDBJ whole genome shotgun (WGS) entry which is preliminary data.</text>
</comment>
<proteinExistence type="predicted"/>
<feature type="non-terminal residue" evidence="1">
    <location>
        <position position="1"/>
    </location>
</feature>